<evidence type="ECO:0000256" key="3">
    <source>
        <dbReference type="ARBA" id="ARBA00022692"/>
    </source>
</evidence>
<feature type="transmembrane region" description="Helical" evidence="7">
    <location>
        <begin position="335"/>
        <end position="355"/>
    </location>
</feature>
<dbReference type="Pfam" id="PF07690">
    <property type="entry name" value="MFS_1"/>
    <property type="match status" value="1"/>
</dbReference>
<dbReference type="EMBL" id="WNWR01000293">
    <property type="protein sequence ID" value="KAE9984486.1"/>
    <property type="molecule type" value="Genomic_DNA"/>
</dbReference>
<accession>A0A8H3VB36</accession>
<evidence type="ECO:0000256" key="5">
    <source>
        <dbReference type="ARBA" id="ARBA00023136"/>
    </source>
</evidence>
<dbReference type="SUPFAM" id="SSF103473">
    <property type="entry name" value="MFS general substrate transporter"/>
    <property type="match status" value="1"/>
</dbReference>
<feature type="transmembrane region" description="Helical" evidence="7">
    <location>
        <begin position="399"/>
        <end position="419"/>
    </location>
</feature>
<keyword evidence="10" id="KW-1185">Reference proteome</keyword>
<feature type="transmembrane region" description="Helical" evidence="7">
    <location>
        <begin position="175"/>
        <end position="192"/>
    </location>
</feature>
<dbReference type="PANTHER" id="PTHR43791">
    <property type="entry name" value="PERMEASE-RELATED"/>
    <property type="match status" value="1"/>
</dbReference>
<dbReference type="InterPro" id="IPR011701">
    <property type="entry name" value="MFS"/>
</dbReference>
<keyword evidence="3 7" id="KW-0812">Transmembrane</keyword>
<protein>
    <submittedName>
        <fullName evidence="9">Uncharacterized protein</fullName>
    </submittedName>
</protein>
<feature type="signal peptide" evidence="8">
    <location>
        <begin position="1"/>
        <end position="16"/>
    </location>
</feature>
<feature type="chain" id="PRO_5034765305" evidence="8">
    <location>
        <begin position="17"/>
        <end position="956"/>
    </location>
</feature>
<dbReference type="Proteomes" id="UP000490939">
    <property type="component" value="Unassembled WGS sequence"/>
</dbReference>
<dbReference type="FunFam" id="1.20.1250.20:FF:000068">
    <property type="entry name" value="MFS general substrate transporter"/>
    <property type="match status" value="1"/>
</dbReference>
<evidence type="ECO:0000313" key="9">
    <source>
        <dbReference type="EMBL" id="KAE9984486.1"/>
    </source>
</evidence>
<organism evidence="9 10">
    <name type="scientific">Venturia inaequalis</name>
    <name type="common">Apple scab fungus</name>
    <dbReference type="NCBI Taxonomy" id="5025"/>
    <lineage>
        <taxon>Eukaryota</taxon>
        <taxon>Fungi</taxon>
        <taxon>Dikarya</taxon>
        <taxon>Ascomycota</taxon>
        <taxon>Pezizomycotina</taxon>
        <taxon>Dothideomycetes</taxon>
        <taxon>Pleosporomycetidae</taxon>
        <taxon>Venturiales</taxon>
        <taxon>Venturiaceae</taxon>
        <taxon>Venturia</taxon>
    </lineage>
</organism>
<keyword evidence="5 7" id="KW-0472">Membrane</keyword>
<reference evidence="9 10" key="1">
    <citation type="submission" date="2019-07" db="EMBL/GenBank/DDBJ databases">
        <title>Venturia inaequalis Genome Resource.</title>
        <authorList>
            <person name="Lichtner F.J."/>
        </authorList>
    </citation>
    <scope>NUCLEOTIDE SEQUENCE [LARGE SCALE GENOMIC DNA]</scope>
    <source>
        <strain evidence="9 10">DMI_063113</strain>
    </source>
</reference>
<sequence length="956" mass="108242">MRLLCLLACDALPAYALPAYALPAYALPAYALPAYALPAYAILDSNPVAERLSEVIDRLHRLEENKWHPRPLDVKPTTMRFGVEKKQEANGLGWSEETTRPRLHEEQYDDDDDDDLRVPCPPHTTERRLVNKIDLHVLPYLCILYLLAFLDRVNISNANIFGLSKELHLLKDNRYNICLVIFFVPYVLFEIPSNVLLKKFKPNVWLSFCMFPGCFYLIGMWYRRHEAQRRYSFFFSSTTLAGAFGALLASAIGKMDGLRGYQGWRWIFILEGTLTCLVSFAFFFLIPTFPEDAKWLTPEERTYVSARLRQDQGRSALERKITLSDVVQVFKDPKIVIGGFMYFGLIVPAYGYAYFSPGIIQSYGYSRIQTQLYSVPPWAAAFGFAMIIAYLSDKTKHRFLFTLIPIFVALAGFATLLAVHNNKQIQYAALFLCAMGAYSAMPVIVCWFNMNLGGHHRRAIGSAWQVGFGNIGGIIAVFAFLAKDSPKYVPGCEVSVTDGEELDNPNSNTTTHLSTIVENESLLPATFRHNSGYTSLKRALSCEGDSDLFEGDGPPSKQHKLTTVSIPAIDPSSLDIPASLATSLPHHPAPASQSNNVTIPVATASTLTTQPAQYHGVPYDGQQLNALDAPTQPWKPQYSINLLSLQILKYKSKNSRETCELSLTRELLDMCFEQMDPKTFTTIFVKHGRLLVEIRDLEEILGNTFVKKYLVKNGIPQGALAAPGGTQSGLMDPYRVLSIAFSSGCQECKRSTDYKYIYWVFCRCICELCMKEHMLSQDGVLEMLRQAKFKHPERIGMLLLCIVYKANGSAKPFYNRIYYDAIVRALITNYKAFEATENIPRTISFHTWCTRQQHRINNRLLAARLMRRWQNNVAAEEVRRHIEENDDTRLERNLQIKAMVADMEPPIPADVLEDCPAYKNQSTFAGLLTELAWTILEPKIKAYARSRRVESIKKQL</sequence>
<feature type="compositionally biased region" description="Basic and acidic residues" evidence="6">
    <location>
        <begin position="97"/>
        <end position="106"/>
    </location>
</feature>
<dbReference type="GO" id="GO:0022857">
    <property type="term" value="F:transmembrane transporter activity"/>
    <property type="evidence" value="ECO:0007669"/>
    <property type="project" value="InterPro"/>
</dbReference>
<keyword evidence="4 7" id="KW-1133">Transmembrane helix</keyword>
<keyword evidence="8" id="KW-0732">Signal</keyword>
<keyword evidence="2" id="KW-0813">Transport</keyword>
<evidence type="ECO:0000256" key="4">
    <source>
        <dbReference type="ARBA" id="ARBA00022989"/>
    </source>
</evidence>
<gene>
    <name evidence="9" type="ORF">EG327_005015</name>
</gene>
<feature type="transmembrane region" description="Helical" evidence="7">
    <location>
        <begin position="462"/>
        <end position="482"/>
    </location>
</feature>
<name>A0A8H3VB36_VENIN</name>
<dbReference type="Gene3D" id="1.20.1250.20">
    <property type="entry name" value="MFS general substrate transporter like domains"/>
    <property type="match status" value="3"/>
</dbReference>
<dbReference type="InterPro" id="IPR036259">
    <property type="entry name" value="MFS_trans_sf"/>
</dbReference>
<comment type="subcellular location">
    <subcellularLocation>
        <location evidence="1">Membrane</location>
        <topology evidence="1">Multi-pass membrane protein</topology>
    </subcellularLocation>
</comment>
<evidence type="ECO:0000313" key="10">
    <source>
        <dbReference type="Proteomes" id="UP000490939"/>
    </source>
</evidence>
<evidence type="ECO:0000256" key="8">
    <source>
        <dbReference type="SAM" id="SignalP"/>
    </source>
</evidence>
<evidence type="ECO:0000256" key="2">
    <source>
        <dbReference type="ARBA" id="ARBA00022448"/>
    </source>
</evidence>
<feature type="transmembrane region" description="Helical" evidence="7">
    <location>
        <begin position="234"/>
        <end position="252"/>
    </location>
</feature>
<dbReference type="AlphaFoldDB" id="A0A8H3VB36"/>
<proteinExistence type="predicted"/>
<evidence type="ECO:0000256" key="1">
    <source>
        <dbReference type="ARBA" id="ARBA00004141"/>
    </source>
</evidence>
<feature type="transmembrane region" description="Helical" evidence="7">
    <location>
        <begin position="425"/>
        <end position="450"/>
    </location>
</feature>
<feature type="region of interest" description="Disordered" evidence="6">
    <location>
        <begin position="88"/>
        <end position="116"/>
    </location>
</feature>
<dbReference type="PANTHER" id="PTHR43791:SF46">
    <property type="entry name" value="MAJOR FACILITATOR SUPERFAMILY (MFS) PROFILE DOMAIN-CONTAINING PROTEIN-RELATED"/>
    <property type="match status" value="1"/>
</dbReference>
<feature type="transmembrane region" description="Helical" evidence="7">
    <location>
        <begin position="264"/>
        <end position="286"/>
    </location>
</feature>
<comment type="caution">
    <text evidence="9">The sequence shown here is derived from an EMBL/GenBank/DDBJ whole genome shotgun (WGS) entry which is preliminary data.</text>
</comment>
<evidence type="ECO:0000256" key="7">
    <source>
        <dbReference type="SAM" id="Phobius"/>
    </source>
</evidence>
<dbReference type="GO" id="GO:0005886">
    <property type="term" value="C:plasma membrane"/>
    <property type="evidence" value="ECO:0007669"/>
    <property type="project" value="TreeGrafter"/>
</dbReference>
<feature type="transmembrane region" description="Helical" evidence="7">
    <location>
        <begin position="204"/>
        <end position="222"/>
    </location>
</feature>
<evidence type="ECO:0000256" key="6">
    <source>
        <dbReference type="SAM" id="MobiDB-lite"/>
    </source>
</evidence>
<feature type="transmembrane region" description="Helical" evidence="7">
    <location>
        <begin position="375"/>
        <end position="392"/>
    </location>
</feature>